<dbReference type="EMBL" id="JACVFC010000003">
    <property type="protein sequence ID" value="MBC9932767.1"/>
    <property type="molecule type" value="Genomic_DNA"/>
</dbReference>
<evidence type="ECO:0000259" key="4">
    <source>
        <dbReference type="Pfam" id="PF22124"/>
    </source>
</evidence>
<feature type="domain" description="Glycosyl hydrolase family 95 catalytic" evidence="4">
    <location>
        <begin position="333"/>
        <end position="740"/>
    </location>
</feature>
<reference evidence="5 6" key="1">
    <citation type="submission" date="2020-09" db="EMBL/GenBank/DDBJ databases">
        <title>Genome sequences of type strains of Chitinophaga qingshengii and Chitinophaga varians.</title>
        <authorList>
            <person name="Kittiwongwattana C."/>
        </authorList>
    </citation>
    <scope>NUCLEOTIDE SEQUENCE [LARGE SCALE GENOMIC DNA]</scope>
    <source>
        <strain evidence="5 6">JCM 30026</strain>
    </source>
</reference>
<feature type="signal peptide" evidence="1">
    <location>
        <begin position="1"/>
        <end position="27"/>
    </location>
</feature>
<dbReference type="PANTHER" id="PTHR31084:SF0">
    <property type="entry name" value="ALPHA-L-FUCOSIDASE 2"/>
    <property type="match status" value="1"/>
</dbReference>
<feature type="chain" id="PRO_5046383394" evidence="1">
    <location>
        <begin position="28"/>
        <end position="831"/>
    </location>
</feature>
<evidence type="ECO:0000313" key="6">
    <source>
        <dbReference type="Proteomes" id="UP000659124"/>
    </source>
</evidence>
<dbReference type="SUPFAM" id="SSF48208">
    <property type="entry name" value="Six-hairpin glycosidases"/>
    <property type="match status" value="1"/>
</dbReference>
<evidence type="ECO:0000259" key="3">
    <source>
        <dbReference type="Pfam" id="PF21307"/>
    </source>
</evidence>
<dbReference type="Proteomes" id="UP000659124">
    <property type="component" value="Unassembled WGS sequence"/>
</dbReference>
<organism evidence="5 6">
    <name type="scientific">Chitinophaga qingshengii</name>
    <dbReference type="NCBI Taxonomy" id="1569794"/>
    <lineage>
        <taxon>Bacteria</taxon>
        <taxon>Pseudomonadati</taxon>
        <taxon>Bacteroidota</taxon>
        <taxon>Chitinophagia</taxon>
        <taxon>Chitinophagales</taxon>
        <taxon>Chitinophagaceae</taxon>
        <taxon>Chitinophaga</taxon>
    </lineage>
</organism>
<dbReference type="InterPro" id="IPR016518">
    <property type="entry name" value="Alpha-L-fucosidase"/>
</dbReference>
<dbReference type="Pfam" id="PF22124">
    <property type="entry name" value="Glyco_hydro_95_cat"/>
    <property type="match status" value="1"/>
</dbReference>
<dbReference type="PANTHER" id="PTHR31084">
    <property type="entry name" value="ALPHA-L-FUCOSIDASE 2"/>
    <property type="match status" value="1"/>
</dbReference>
<dbReference type="RefSeq" id="WP_188089903.1">
    <property type="nucleotide sequence ID" value="NZ_JACVFC010000003.1"/>
</dbReference>
<dbReference type="InterPro" id="IPR008928">
    <property type="entry name" value="6-hairpin_glycosidase_sf"/>
</dbReference>
<sequence>MLQPTSSAYKRYSWITGMVLYATAVHAQTAAPAAERATDVTAKWEDRAHCSGQVNKPSGENILWYRNPARVWEEALPIGNGRMGAMIFGGVADERIQLNESTLWDGYPMDADNPAALKSLPEVRRLLFENKNNEAVKLAGETMLGIPKRIKPYQSLGEVWLDQPATEATAYSRSLDLATAIATVKYTSNGITYVRENFASLADNAVVVKFTASKPGNVNFRLTLKRQQDAHCITDATDPTALLLEGRLPVKDTSGTARGIKFAARAKVVTNGGRIYVKEGILHVENANDAVLYITGATNYPGLKNLTKGITTVNTDPVQLCRSHAKAVAAKTYNTLKTAHIAAYRRYADRSALRFDTPDTVAANMPTDERLAYAKRTGSPDPGLVALYFQFGRYLLISSSQPGVMPANLQGIWAWQMTPPWNADYHTNINIQMNYWPAEITNLSELHQPLFDLEEELSKPGARTARQTYGARGWVVHHLTDAWGFTAPADGPQGIWPMGAAWLAQHLWEHYTYTGDKQFLSRRGYPLMKGAAEFILDFLVEAPAGTVCAGKLVTNPSYSPENAFLLPDGQQSVFTYGATMDIEIIRDLLGNCIAAAQQLGIDRAFRDSCATALQRLAPVRISPATGRIMEWAEDYKEVEPHHRHTSHLFGLYPGNQITMDGTPELAAAARKTLEGRGDDGTGWSLAWKINMWNRLHDGNHAFRLLSGLLTKKTLPNLFDNHPPFQIDGNFGATAAIAEMLLQSQHRKDDGTFELALLPSLPDALASGQVSGLCARGGFVVDITWQNGKLKQATITSRLGGPLHVKAGSQSVSYPTRKNEVIKLNSQLMKVM</sequence>
<dbReference type="InterPro" id="IPR012341">
    <property type="entry name" value="6hp_glycosidase-like_sf"/>
</dbReference>
<dbReference type="Gene3D" id="1.50.10.10">
    <property type="match status" value="1"/>
</dbReference>
<feature type="domain" description="Alpha fucosidase A-like C-terminal" evidence="3">
    <location>
        <begin position="753"/>
        <end position="819"/>
    </location>
</feature>
<comment type="caution">
    <text evidence="5">The sequence shown here is derived from an EMBL/GenBank/DDBJ whole genome shotgun (WGS) entry which is preliminary data.</text>
</comment>
<protein>
    <submittedName>
        <fullName evidence="5">Glycoside hydrolase family 95 protein</fullName>
    </submittedName>
</protein>
<proteinExistence type="predicted"/>
<keyword evidence="5" id="KW-0378">Hydrolase</keyword>
<keyword evidence="1" id="KW-0732">Signal</keyword>
<name>A0ABR7TQJ0_9BACT</name>
<dbReference type="GO" id="GO:0016787">
    <property type="term" value="F:hydrolase activity"/>
    <property type="evidence" value="ECO:0007669"/>
    <property type="project" value="UniProtKB-KW"/>
</dbReference>
<dbReference type="InterPro" id="IPR027414">
    <property type="entry name" value="GH95_N_dom"/>
</dbReference>
<dbReference type="Pfam" id="PF14498">
    <property type="entry name" value="Glyco_hyd_65N_2"/>
    <property type="match status" value="1"/>
</dbReference>
<evidence type="ECO:0000256" key="1">
    <source>
        <dbReference type="SAM" id="SignalP"/>
    </source>
</evidence>
<dbReference type="PIRSF" id="PIRSF007663">
    <property type="entry name" value="UCP007663"/>
    <property type="match status" value="1"/>
</dbReference>
<evidence type="ECO:0000313" key="5">
    <source>
        <dbReference type="EMBL" id="MBC9932767.1"/>
    </source>
</evidence>
<dbReference type="InterPro" id="IPR054363">
    <property type="entry name" value="GH95_cat"/>
</dbReference>
<dbReference type="InterPro" id="IPR049053">
    <property type="entry name" value="AFCA-like_C"/>
</dbReference>
<keyword evidence="6" id="KW-1185">Reference proteome</keyword>
<accession>A0ABR7TQJ0</accession>
<evidence type="ECO:0000259" key="2">
    <source>
        <dbReference type="Pfam" id="PF14498"/>
    </source>
</evidence>
<gene>
    <name evidence="5" type="ORF">ICL07_20440</name>
</gene>
<dbReference type="Pfam" id="PF21307">
    <property type="entry name" value="Glyco_hydro_95_C"/>
    <property type="match status" value="1"/>
</dbReference>
<feature type="domain" description="Glycosyl hydrolase family 95 N-terminal" evidence="2">
    <location>
        <begin position="63"/>
        <end position="301"/>
    </location>
</feature>